<organism evidence="3 4">
    <name type="scientific">Profundibacterium mesophilum KAUST100406-0324</name>
    <dbReference type="NCBI Taxonomy" id="1037889"/>
    <lineage>
        <taxon>Bacteria</taxon>
        <taxon>Pseudomonadati</taxon>
        <taxon>Pseudomonadota</taxon>
        <taxon>Alphaproteobacteria</taxon>
        <taxon>Rhodobacterales</taxon>
        <taxon>Roseobacteraceae</taxon>
        <taxon>Profundibacterium</taxon>
    </lineage>
</organism>
<sequence length="213" mass="21859">MRGLLTFASALVIGFTTAAGAVTYTDRTTFLNAITLSFTEDFETLPAPLNPPFTLGTGLTVSSDANDLYTASPGQSSNPTQAIGSNFPLSDWLDFDLGGTFTAFGTDIFQNLGGGAQGSAPVAYSLHAYAGTSLVASVMGDIAPNSGGFLGLTAAGFDRVRLIGEPVDVYEVADNVSVGFSDNVIPAPIPLPAGFPLLIAGVAMLGLLTRKRA</sequence>
<name>A0A921NSZ0_9RHOB</name>
<evidence type="ECO:0000256" key="1">
    <source>
        <dbReference type="SAM" id="Phobius"/>
    </source>
</evidence>
<dbReference type="AlphaFoldDB" id="A0A921NSZ0"/>
<keyword evidence="1" id="KW-0812">Transmembrane</keyword>
<dbReference type="RefSeq" id="WP_159963703.1">
    <property type="nucleotide sequence ID" value="NZ_APKE01000003.1"/>
</dbReference>
<evidence type="ECO:0000313" key="4">
    <source>
        <dbReference type="Proteomes" id="UP000698242"/>
    </source>
</evidence>
<keyword evidence="1" id="KW-1133">Transmembrane helix</keyword>
<feature type="chain" id="PRO_5037392013" description="VPLPA-CTERM sorting domain-containing protein" evidence="2">
    <location>
        <begin position="22"/>
        <end position="213"/>
    </location>
</feature>
<proteinExistence type="predicted"/>
<evidence type="ECO:0000256" key="2">
    <source>
        <dbReference type="SAM" id="SignalP"/>
    </source>
</evidence>
<gene>
    <name evidence="3" type="ORF">PMES_00237</name>
</gene>
<protein>
    <recommendedName>
        <fullName evidence="5">VPLPA-CTERM sorting domain-containing protein</fullName>
    </recommendedName>
</protein>
<feature type="signal peptide" evidence="2">
    <location>
        <begin position="1"/>
        <end position="21"/>
    </location>
</feature>
<evidence type="ECO:0000313" key="3">
    <source>
        <dbReference type="EMBL" id="KAF0677450.1"/>
    </source>
</evidence>
<reference evidence="3" key="1">
    <citation type="submission" date="2013-03" db="EMBL/GenBank/DDBJ databases">
        <title>Genome Sequence of the Profundibacterium mesophilum strain KAUST100406-0324T from Red Sea, a novel genus in the family Rhodobacteraceae.</title>
        <authorList>
            <person name="Essack M."/>
            <person name="Alam I."/>
            <person name="Lafi F."/>
            <person name="Alawi W."/>
            <person name="Kamanu F."/>
            <person name="Al-Suwailem A."/>
            <person name="Lee O.O."/>
            <person name="Xu Y."/>
            <person name="Bajic V."/>
            <person name="Qian P.-Y."/>
            <person name="Archer J."/>
        </authorList>
    </citation>
    <scope>NUCLEOTIDE SEQUENCE</scope>
    <source>
        <strain evidence="3">KAUST100406-0324</strain>
    </source>
</reference>
<dbReference type="OrthoDB" id="7866334at2"/>
<comment type="caution">
    <text evidence="3">The sequence shown here is derived from an EMBL/GenBank/DDBJ whole genome shotgun (WGS) entry which is preliminary data.</text>
</comment>
<keyword evidence="4" id="KW-1185">Reference proteome</keyword>
<feature type="transmembrane region" description="Helical" evidence="1">
    <location>
        <begin position="189"/>
        <end position="208"/>
    </location>
</feature>
<accession>A0A921NSZ0</accession>
<dbReference type="Proteomes" id="UP000698242">
    <property type="component" value="Unassembled WGS sequence"/>
</dbReference>
<keyword evidence="2" id="KW-0732">Signal</keyword>
<evidence type="ECO:0008006" key="5">
    <source>
        <dbReference type="Google" id="ProtNLM"/>
    </source>
</evidence>
<dbReference type="EMBL" id="APKE01000003">
    <property type="protein sequence ID" value="KAF0677450.1"/>
    <property type="molecule type" value="Genomic_DNA"/>
</dbReference>
<keyword evidence="1" id="KW-0472">Membrane</keyword>